<dbReference type="GO" id="GO:0030154">
    <property type="term" value="P:cell differentiation"/>
    <property type="evidence" value="ECO:0007669"/>
    <property type="project" value="TreeGrafter"/>
</dbReference>
<comment type="caution">
    <text evidence="8">The sequence shown here is derived from an EMBL/GenBank/DDBJ whole genome shotgun (WGS) entry which is preliminary data.</text>
</comment>
<keyword evidence="9" id="KW-1185">Reference proteome</keyword>
<organism evidence="8 9">
    <name type="scientific">Stephania japonica</name>
    <dbReference type="NCBI Taxonomy" id="461633"/>
    <lineage>
        <taxon>Eukaryota</taxon>
        <taxon>Viridiplantae</taxon>
        <taxon>Streptophyta</taxon>
        <taxon>Embryophyta</taxon>
        <taxon>Tracheophyta</taxon>
        <taxon>Spermatophyta</taxon>
        <taxon>Magnoliopsida</taxon>
        <taxon>Ranunculales</taxon>
        <taxon>Menispermaceae</taxon>
        <taxon>Menispermoideae</taxon>
        <taxon>Cissampelideae</taxon>
        <taxon>Stephania</taxon>
    </lineage>
</organism>
<keyword evidence="5" id="KW-0010">Activator</keyword>
<dbReference type="InterPro" id="IPR051140">
    <property type="entry name" value="GATA_TF"/>
</dbReference>
<protein>
    <recommendedName>
        <fullName evidence="7">GATA-type domain-containing protein</fullName>
    </recommendedName>
</protein>
<evidence type="ECO:0000256" key="1">
    <source>
        <dbReference type="ARBA" id="ARBA00005694"/>
    </source>
</evidence>
<name>A0AAP0PCL8_9MAGN</name>
<dbReference type="SUPFAM" id="SSF57716">
    <property type="entry name" value="Glucocorticoid receptor-like (DNA-binding domain)"/>
    <property type="match status" value="1"/>
</dbReference>
<accession>A0AAP0PCL8</accession>
<evidence type="ECO:0000313" key="8">
    <source>
        <dbReference type="EMBL" id="KAK9138114.1"/>
    </source>
</evidence>
<dbReference type="CDD" id="cd00202">
    <property type="entry name" value="ZnF_GATA"/>
    <property type="match status" value="1"/>
</dbReference>
<dbReference type="PROSITE" id="PS50114">
    <property type="entry name" value="GATA_ZN_FINGER_2"/>
    <property type="match status" value="1"/>
</dbReference>
<reference evidence="8 9" key="1">
    <citation type="submission" date="2024-01" db="EMBL/GenBank/DDBJ databases">
        <title>Genome assemblies of Stephania.</title>
        <authorList>
            <person name="Yang L."/>
        </authorList>
    </citation>
    <scope>NUCLEOTIDE SEQUENCE [LARGE SCALE GENOMIC DNA]</scope>
    <source>
        <strain evidence="8">QJT</strain>
        <tissue evidence="8">Leaf</tissue>
    </source>
</reference>
<dbReference type="InterPro" id="IPR000679">
    <property type="entry name" value="Znf_GATA"/>
</dbReference>
<dbReference type="Gene3D" id="3.30.50.10">
    <property type="entry name" value="Erythroid Transcription Factor GATA-1, subunit A"/>
    <property type="match status" value="1"/>
</dbReference>
<dbReference type="GO" id="GO:0005634">
    <property type="term" value="C:nucleus"/>
    <property type="evidence" value="ECO:0007669"/>
    <property type="project" value="TreeGrafter"/>
</dbReference>
<comment type="similarity">
    <text evidence="1">Belongs to the type IV zinc-finger family. Class A subfamily.</text>
</comment>
<evidence type="ECO:0000256" key="2">
    <source>
        <dbReference type="ARBA" id="ARBA00022723"/>
    </source>
</evidence>
<evidence type="ECO:0000256" key="3">
    <source>
        <dbReference type="ARBA" id="ARBA00022771"/>
    </source>
</evidence>
<dbReference type="Proteomes" id="UP001417504">
    <property type="component" value="Unassembled WGS sequence"/>
</dbReference>
<feature type="domain" description="GATA-type" evidence="7">
    <location>
        <begin position="224"/>
        <end position="256"/>
    </location>
</feature>
<evidence type="ECO:0000256" key="4">
    <source>
        <dbReference type="ARBA" id="ARBA00022833"/>
    </source>
</evidence>
<dbReference type="SMART" id="SM00401">
    <property type="entry name" value="ZnF_GATA"/>
    <property type="match status" value="1"/>
</dbReference>
<evidence type="ECO:0000256" key="6">
    <source>
        <dbReference type="PROSITE-ProRule" id="PRU00094"/>
    </source>
</evidence>
<dbReference type="PANTHER" id="PTHR45658">
    <property type="entry name" value="GATA TRANSCRIPTION FACTOR"/>
    <property type="match status" value="1"/>
</dbReference>
<keyword evidence="3 6" id="KW-0863">Zinc-finger</keyword>
<gene>
    <name evidence="8" type="ORF">Sjap_008708</name>
</gene>
<dbReference type="AlphaFoldDB" id="A0AAP0PCL8"/>
<dbReference type="GO" id="GO:0008270">
    <property type="term" value="F:zinc ion binding"/>
    <property type="evidence" value="ECO:0007669"/>
    <property type="project" value="UniProtKB-KW"/>
</dbReference>
<keyword evidence="2" id="KW-0479">Metal-binding</keyword>
<dbReference type="FunFam" id="3.30.50.10:FF:000018">
    <property type="entry name" value="GATA transcription factor"/>
    <property type="match status" value="1"/>
</dbReference>
<dbReference type="PROSITE" id="PS00344">
    <property type="entry name" value="GATA_ZN_FINGER_1"/>
    <property type="match status" value="1"/>
</dbReference>
<evidence type="ECO:0000313" key="9">
    <source>
        <dbReference type="Proteomes" id="UP001417504"/>
    </source>
</evidence>
<keyword evidence="4" id="KW-0862">Zinc</keyword>
<dbReference type="GO" id="GO:0006355">
    <property type="term" value="P:regulation of DNA-templated transcription"/>
    <property type="evidence" value="ECO:0007669"/>
    <property type="project" value="InterPro"/>
</dbReference>
<dbReference type="Pfam" id="PF00320">
    <property type="entry name" value="GATA"/>
    <property type="match status" value="1"/>
</dbReference>
<evidence type="ECO:0000259" key="7">
    <source>
        <dbReference type="PROSITE" id="PS50114"/>
    </source>
</evidence>
<proteinExistence type="inferred from homology"/>
<evidence type="ECO:0000256" key="5">
    <source>
        <dbReference type="ARBA" id="ARBA00023159"/>
    </source>
</evidence>
<dbReference type="GO" id="GO:0043565">
    <property type="term" value="F:sequence-specific DNA binding"/>
    <property type="evidence" value="ECO:0007669"/>
    <property type="project" value="InterPro"/>
</dbReference>
<dbReference type="PANTHER" id="PTHR45658:SF42">
    <property type="entry name" value="GATA TRANSCRIPTION FACTOR 1"/>
    <property type="match status" value="1"/>
</dbReference>
<dbReference type="InterPro" id="IPR013088">
    <property type="entry name" value="Znf_NHR/GATA"/>
</dbReference>
<dbReference type="EMBL" id="JBBNAE010000003">
    <property type="protein sequence ID" value="KAK9138114.1"/>
    <property type="molecule type" value="Genomic_DNA"/>
</dbReference>
<sequence length="304" mass="35073">MTINYSKAIILETNQPLLPSLPFLGRPFPLLPPKPYFIFTSPLPTLVVVEPLSHQQPQQRQRQQQRQRWMVWATRRRFLWTRFSISPPISTNKMMTATFFTKSSSKKWRNSACLPSPTQLCYNMERRKKKEEEEEELEWISNRDAFPSIETTFDMNHQSPVSVLSATVATLSNSISYSTNSISFPVQAKRSKRKRSMKGSWGLFQLPFKNRASTTSSLTEVVVRKCTHCSAERTPQWRAGPMGPKTLCNACGVRFKSGRLVPEYRPTSSPSFSSGLHSNSHKRIMEMRRKKHKGNNVQFTLKRN</sequence>